<dbReference type="Pfam" id="PF17765">
    <property type="entry name" value="MLTR_LBD"/>
    <property type="match status" value="1"/>
</dbReference>
<dbReference type="Gene3D" id="1.10.260.40">
    <property type="entry name" value="lambda repressor-like DNA-binding domains"/>
    <property type="match status" value="1"/>
</dbReference>
<dbReference type="AlphaFoldDB" id="A0A1C5A482"/>
<sequence>MPAINRELADFLRRARSKQDPRRAGLPTDARVRRVPGLRREEVALLAGVSTDYYARLEQGRRIVPSPAVIDALARALHLDPAGRSHLEDLIGVGSTESPRGRTRGAVPAVQRIRPGVQQLLDNLDTVPVLVLGRGSHALAANRLARALLADFEQMPARERNYARWILLDPGARELFVDWDQQARAAVESLRLEFGAHPNDRTLTELIDDLRTQSPEFDQWWNEHRVYQRTYGTKRLRHPVVGDLSIDYETLTLPGDKETTMFLYSTEPHSPSQRALNLLASWSLSPASIRHAPPT</sequence>
<dbReference type="PROSITE" id="PS50943">
    <property type="entry name" value="HTH_CROC1"/>
    <property type="match status" value="1"/>
</dbReference>
<dbReference type="PANTHER" id="PTHR35010">
    <property type="entry name" value="BLL4672 PROTEIN-RELATED"/>
    <property type="match status" value="1"/>
</dbReference>
<gene>
    <name evidence="2" type="ORF">GA0070216_11397</name>
</gene>
<dbReference type="CDD" id="cd00093">
    <property type="entry name" value="HTH_XRE"/>
    <property type="match status" value="1"/>
</dbReference>
<keyword evidence="3" id="KW-1185">Reference proteome</keyword>
<dbReference type="PANTHER" id="PTHR35010:SF2">
    <property type="entry name" value="BLL4672 PROTEIN"/>
    <property type="match status" value="1"/>
</dbReference>
<dbReference type="OrthoDB" id="3806821at2"/>
<dbReference type="RefSeq" id="WP_091250141.1">
    <property type="nucleotide sequence ID" value="NZ_FMCU01000013.1"/>
</dbReference>
<dbReference type="SUPFAM" id="SSF47413">
    <property type="entry name" value="lambda repressor-like DNA-binding domains"/>
    <property type="match status" value="1"/>
</dbReference>
<dbReference type="GO" id="GO:0003677">
    <property type="term" value="F:DNA binding"/>
    <property type="evidence" value="ECO:0007669"/>
    <property type="project" value="InterPro"/>
</dbReference>
<proteinExistence type="predicted"/>
<dbReference type="SMART" id="SM00530">
    <property type="entry name" value="HTH_XRE"/>
    <property type="match status" value="1"/>
</dbReference>
<dbReference type="Gene3D" id="3.30.450.180">
    <property type="match status" value="1"/>
</dbReference>
<dbReference type="InterPro" id="IPR001387">
    <property type="entry name" value="Cro/C1-type_HTH"/>
</dbReference>
<accession>A0A1C5A482</accession>
<organism evidence="2 3">
    <name type="scientific">Micromonospora matsumotoense</name>
    <dbReference type="NCBI Taxonomy" id="121616"/>
    <lineage>
        <taxon>Bacteria</taxon>
        <taxon>Bacillati</taxon>
        <taxon>Actinomycetota</taxon>
        <taxon>Actinomycetes</taxon>
        <taxon>Micromonosporales</taxon>
        <taxon>Micromonosporaceae</taxon>
        <taxon>Micromonospora</taxon>
    </lineage>
</organism>
<dbReference type="EMBL" id="FMCU01000013">
    <property type="protein sequence ID" value="SCF39966.1"/>
    <property type="molecule type" value="Genomic_DNA"/>
</dbReference>
<dbReference type="InterPro" id="IPR010982">
    <property type="entry name" value="Lambda_DNA-bd_dom_sf"/>
</dbReference>
<feature type="domain" description="HTH cro/C1-type" evidence="1">
    <location>
        <begin position="37"/>
        <end position="84"/>
    </location>
</feature>
<dbReference type="Pfam" id="PF13560">
    <property type="entry name" value="HTH_31"/>
    <property type="match status" value="1"/>
</dbReference>
<name>A0A1C5A482_9ACTN</name>
<evidence type="ECO:0000313" key="3">
    <source>
        <dbReference type="Proteomes" id="UP000198797"/>
    </source>
</evidence>
<evidence type="ECO:0000313" key="2">
    <source>
        <dbReference type="EMBL" id="SCF39966.1"/>
    </source>
</evidence>
<reference evidence="3" key="1">
    <citation type="submission" date="2016-06" db="EMBL/GenBank/DDBJ databases">
        <authorList>
            <person name="Varghese N."/>
            <person name="Submissions Spin"/>
        </authorList>
    </citation>
    <scope>NUCLEOTIDE SEQUENCE [LARGE SCALE GENOMIC DNA]</scope>
    <source>
        <strain evidence="3">DSM 44100</strain>
    </source>
</reference>
<dbReference type="InterPro" id="IPR041413">
    <property type="entry name" value="MLTR_LBD"/>
</dbReference>
<protein>
    <submittedName>
        <fullName evidence="2">Helix-turn-helix domain-containing protein</fullName>
    </submittedName>
</protein>
<dbReference type="Proteomes" id="UP000198797">
    <property type="component" value="Unassembled WGS sequence"/>
</dbReference>
<evidence type="ECO:0000259" key="1">
    <source>
        <dbReference type="PROSITE" id="PS50943"/>
    </source>
</evidence>